<dbReference type="Pfam" id="PF01522">
    <property type="entry name" value="Polysacc_deac_1"/>
    <property type="match status" value="1"/>
</dbReference>
<dbReference type="GO" id="GO:0005576">
    <property type="term" value="C:extracellular region"/>
    <property type="evidence" value="ECO:0007669"/>
    <property type="project" value="UniProtKB-SubCell"/>
</dbReference>
<proteinExistence type="predicted"/>
<dbReference type="SUPFAM" id="SSF88713">
    <property type="entry name" value="Glycoside hydrolase/deacetylase"/>
    <property type="match status" value="1"/>
</dbReference>
<protein>
    <submittedName>
        <fullName evidence="4">Polysaccharide deacetylase</fullName>
    </submittedName>
</protein>
<dbReference type="EMBL" id="FQXN01000006">
    <property type="protein sequence ID" value="SHH55104.1"/>
    <property type="molecule type" value="Genomic_DNA"/>
</dbReference>
<dbReference type="Proteomes" id="UP000242592">
    <property type="component" value="Unassembled WGS sequence"/>
</dbReference>
<sequence length="329" mass="39382">MKKYLVLLFTFVVCFLSFSNIIVFVYHRFDDERYPTTNTWTSELELHINLVKKLGYKIWTLKDLEEYVYGKKEEENAVIFTIDDGYKTVYTNAFPIFKKYNIPFSVFLYFKGVGKSKEYLTWEMVKEMSEWGVVFGHHSYSHDKFPSVYKNMNKEEFIKYFESDLKKGLDIWYKHMGTSLKYYAYPYGYYNKEMIEVLKKNGFKLAFIQLSGPYNKEISPFEIPREALLEDWATESHVRYVLSREALITDNIPFYWKNEKLYVKARIKVPQNYENPVVYIREKGIVKSYIKNGILYAGPFVLSNEYNSLMISVRGENKKEYVKYYLIIK</sequence>
<dbReference type="PROSITE" id="PS51677">
    <property type="entry name" value="NODB"/>
    <property type="match status" value="1"/>
</dbReference>
<keyword evidence="2" id="KW-0732">Signal</keyword>
<reference evidence="5" key="1">
    <citation type="submission" date="2016-11" db="EMBL/GenBank/DDBJ databases">
        <authorList>
            <person name="Varghese N."/>
            <person name="Submissions S."/>
        </authorList>
    </citation>
    <scope>NUCLEOTIDE SEQUENCE [LARGE SCALE GENOMIC DNA]</scope>
    <source>
        <strain evidence="5">DSM 15807</strain>
    </source>
</reference>
<evidence type="ECO:0000259" key="3">
    <source>
        <dbReference type="PROSITE" id="PS51677"/>
    </source>
</evidence>
<dbReference type="InterPro" id="IPR002509">
    <property type="entry name" value="NODB_dom"/>
</dbReference>
<accession>A0A1M5TWN0</accession>
<dbReference type="CDD" id="cd10973">
    <property type="entry name" value="CE4_DAC_u4_5s"/>
    <property type="match status" value="1"/>
</dbReference>
<dbReference type="GO" id="GO:0016810">
    <property type="term" value="F:hydrolase activity, acting on carbon-nitrogen (but not peptide) bonds"/>
    <property type="evidence" value="ECO:0007669"/>
    <property type="project" value="InterPro"/>
</dbReference>
<evidence type="ECO:0000313" key="4">
    <source>
        <dbReference type="EMBL" id="SHH55104.1"/>
    </source>
</evidence>
<dbReference type="STRING" id="1123380.SAMN02745199_1518"/>
<dbReference type="PANTHER" id="PTHR34216:SF3">
    <property type="entry name" value="POLY-BETA-1,6-N-ACETYL-D-GLUCOSAMINE N-DEACETYLASE"/>
    <property type="match status" value="1"/>
</dbReference>
<evidence type="ECO:0000256" key="1">
    <source>
        <dbReference type="ARBA" id="ARBA00004613"/>
    </source>
</evidence>
<dbReference type="PANTHER" id="PTHR34216">
    <property type="match status" value="1"/>
</dbReference>
<organism evidence="4 5">
    <name type="scientific">Thermosipho atlanticus DSM 15807</name>
    <dbReference type="NCBI Taxonomy" id="1123380"/>
    <lineage>
        <taxon>Bacteria</taxon>
        <taxon>Thermotogati</taxon>
        <taxon>Thermotogota</taxon>
        <taxon>Thermotogae</taxon>
        <taxon>Thermotogales</taxon>
        <taxon>Fervidobacteriaceae</taxon>
        <taxon>Thermosipho</taxon>
    </lineage>
</organism>
<keyword evidence="5" id="KW-1185">Reference proteome</keyword>
<comment type="subcellular location">
    <subcellularLocation>
        <location evidence="1">Secreted</location>
    </subcellularLocation>
</comment>
<dbReference type="GO" id="GO:0005975">
    <property type="term" value="P:carbohydrate metabolic process"/>
    <property type="evidence" value="ECO:0007669"/>
    <property type="project" value="InterPro"/>
</dbReference>
<feature type="domain" description="NodB homology" evidence="3">
    <location>
        <begin position="76"/>
        <end position="329"/>
    </location>
</feature>
<dbReference type="InterPro" id="IPR011330">
    <property type="entry name" value="Glyco_hydro/deAcase_b/a-brl"/>
</dbReference>
<dbReference type="AlphaFoldDB" id="A0A1M5TWN0"/>
<evidence type="ECO:0000313" key="5">
    <source>
        <dbReference type="Proteomes" id="UP000242592"/>
    </source>
</evidence>
<dbReference type="InterPro" id="IPR051398">
    <property type="entry name" value="Polysacch_Deacetylase"/>
</dbReference>
<evidence type="ECO:0000256" key="2">
    <source>
        <dbReference type="ARBA" id="ARBA00022729"/>
    </source>
</evidence>
<gene>
    <name evidence="4" type="ORF">SAMN02745199_1518</name>
</gene>
<name>A0A1M5TWN0_9BACT</name>
<dbReference type="Gene3D" id="3.20.20.370">
    <property type="entry name" value="Glycoside hydrolase/deacetylase"/>
    <property type="match status" value="1"/>
</dbReference>
<dbReference type="OrthoDB" id="9778320at2"/>
<dbReference type="RefSeq" id="WP_073073755.1">
    <property type="nucleotide sequence ID" value="NZ_FQXN01000006.1"/>
</dbReference>